<evidence type="ECO:0000256" key="1">
    <source>
        <dbReference type="ARBA" id="ARBA00022729"/>
    </source>
</evidence>
<dbReference type="SUPFAM" id="SSF49464">
    <property type="entry name" value="Carboxypeptidase regulatory domain-like"/>
    <property type="match status" value="1"/>
</dbReference>
<evidence type="ECO:0000313" key="4">
    <source>
        <dbReference type="Proteomes" id="UP000262583"/>
    </source>
</evidence>
<feature type="signal peptide" evidence="2">
    <location>
        <begin position="1"/>
        <end position="26"/>
    </location>
</feature>
<gene>
    <name evidence="3" type="ORF">BRCON_0271</name>
</gene>
<organism evidence="3 4">
    <name type="scientific">Sumerlaea chitinivorans</name>
    <dbReference type="NCBI Taxonomy" id="2250252"/>
    <lineage>
        <taxon>Bacteria</taxon>
        <taxon>Candidatus Sumerlaeota</taxon>
        <taxon>Candidatus Sumerlaeia</taxon>
        <taxon>Candidatus Sumerlaeales</taxon>
        <taxon>Candidatus Sumerlaeaceae</taxon>
        <taxon>Candidatus Sumerlaea</taxon>
    </lineage>
</organism>
<reference evidence="3 4" key="1">
    <citation type="submission" date="2018-05" db="EMBL/GenBank/DDBJ databases">
        <title>A metagenomic window into the 2 km-deep terrestrial subsurface aquifer revealed taxonomically and functionally diverse microbial community comprising novel uncultured bacterial lineages.</title>
        <authorList>
            <person name="Kadnikov V.V."/>
            <person name="Mardanov A.V."/>
            <person name="Beletsky A.V."/>
            <person name="Banks D."/>
            <person name="Pimenov N.V."/>
            <person name="Frank Y.A."/>
            <person name="Karnachuk O.V."/>
            <person name="Ravin N.V."/>
        </authorList>
    </citation>
    <scope>NUCLEOTIDE SEQUENCE [LARGE SCALE GENOMIC DNA]</scope>
    <source>
        <strain evidence="3">BY</strain>
    </source>
</reference>
<proteinExistence type="predicted"/>
<feature type="chain" id="PRO_5016314333" evidence="2">
    <location>
        <begin position="27"/>
        <end position="992"/>
    </location>
</feature>
<dbReference type="EMBL" id="CP030759">
    <property type="protein sequence ID" value="AXA35048.1"/>
    <property type="molecule type" value="Genomic_DNA"/>
</dbReference>
<dbReference type="Pfam" id="PF13620">
    <property type="entry name" value="CarboxypepD_reg"/>
    <property type="match status" value="1"/>
</dbReference>
<dbReference type="InterPro" id="IPR051417">
    <property type="entry name" value="SDr/BOS_complex"/>
</dbReference>
<dbReference type="AlphaFoldDB" id="A0A2Z4Y2G7"/>
<name>A0A2Z4Y2G7_SUMC1</name>
<evidence type="ECO:0000256" key="2">
    <source>
        <dbReference type="SAM" id="SignalP"/>
    </source>
</evidence>
<dbReference type="Gene3D" id="2.60.40.1120">
    <property type="entry name" value="Carboxypeptidase-like, regulatory domain"/>
    <property type="match status" value="2"/>
</dbReference>
<protein>
    <submittedName>
        <fullName evidence="3">Uncharacterized protein</fullName>
    </submittedName>
</protein>
<dbReference type="PANTHER" id="PTHR23303">
    <property type="entry name" value="CARBOXYPEPTIDASE REGULATORY REGION-CONTAINING"/>
    <property type="match status" value="1"/>
</dbReference>
<dbReference type="SUPFAM" id="SSF49478">
    <property type="entry name" value="Cna protein B-type domain"/>
    <property type="match status" value="1"/>
</dbReference>
<dbReference type="SUPFAM" id="SSF117074">
    <property type="entry name" value="Hypothetical protein PA1324"/>
    <property type="match status" value="1"/>
</dbReference>
<dbReference type="PROSITE" id="PS51257">
    <property type="entry name" value="PROKAR_LIPOPROTEIN"/>
    <property type="match status" value="1"/>
</dbReference>
<sequence length="992" mass="108052">MFLKNQQQIFVLCVFSLACLQVAVGAQLTGIVTDVNRRHLPSAKVQILTQFSEIFFPEFWKPAEETATDDQGRFSFSISETTPTLIIAWANGYRRTKFALSPEILAKGQTVGLALERGERVDGVVVDEAGQPVSGAEVGPIVGSIDMEPAIARRHVPQWTVTGSDGRFEFDGLMPKQPYQFLVRKLGYEIQNVMVQAGQTDVRVQLRKGGYAIGGMVRSRSQDPQTFAGQLLRFNGNGFDLIVKADEHGHFQVDGMPAGNFSLEAIVPSPRISRVLTLEFPRDAGRNVTVEVSDGYFFEGTTFDAETSTPVGGVCLRIEDLRTTSDAHGHFRIGPLWQTGKPWIEIEEESGFTVAAPPPGALSRNEDADGFRNLVGQTVWVRRLARLHVNIQGLEFTTRSLTMYFAPKDGKLINQGVTTSPARLRLRETSEGWLYVSDSFEWSSPLLKVSLAPKSKDTAVTLTLHNAASVRGVVRSKSSSESAESTTGPRLLARVFAAQDEHGNGVGWIGEVDCKQDGSFRFPCLPSGEMLLEATKVGSPIRKTSALVLRPGEHREVVIELEAGKLFAGSVRDENNQPVGGATVLYYVRMPDGSTRASKVECSPDGKFLVPEVEGDTIELVRVDHSGFAPWEKRDVPLPCDHLEIVLKSRASLRLKVEADPTTQWKVYLMRIQPWGSGTHAKQLQGLPISEITAIGGQEEAIPGPPEGTYRLVAIDAAHSVGVSEPIAWDPTNPPPMPIRIVPGATGSLRGTLEGGEEVVAEVVATNMVLPDGKCTTEFSTTAQNGTFSFPALPPGDYLVLVTSESYNASAENVRVDSRRVTEIKLRPLRLGSIQGRVLKDKAPVESVIVELVSQTDPDFTPRKTVSSSDGSFAFEDLPPDLYLIRVTVQDQGQQRSGQKSVRVTSEELSAQVEIDVTPPPRVSFTLPPQFAVLPGQPVQMLNRDTGQLIRPEWHGNVLEAELPPGLYSVSIGDAALGEVRVNPDGTVEAAE</sequence>
<dbReference type="InterPro" id="IPR008969">
    <property type="entry name" value="CarboxyPept-like_regulatory"/>
</dbReference>
<dbReference type="KEGG" id="schv:BRCON_0271"/>
<accession>A0A2Z4Y2G7</accession>
<evidence type="ECO:0000313" key="3">
    <source>
        <dbReference type="EMBL" id="AXA35048.1"/>
    </source>
</evidence>
<keyword evidence="1 2" id="KW-0732">Signal</keyword>
<dbReference type="Proteomes" id="UP000262583">
    <property type="component" value="Chromosome"/>
</dbReference>